<evidence type="ECO:0000313" key="2">
    <source>
        <dbReference type="EMBL" id="RRV09807.1"/>
    </source>
</evidence>
<dbReference type="Proteomes" id="UP000276506">
    <property type="component" value="Unassembled WGS sequence"/>
</dbReference>
<dbReference type="InterPro" id="IPR004010">
    <property type="entry name" value="Double_Cache_2"/>
</dbReference>
<dbReference type="Gene3D" id="3.30.450.20">
    <property type="entry name" value="PAS domain"/>
    <property type="match status" value="2"/>
</dbReference>
<evidence type="ECO:0000259" key="1">
    <source>
        <dbReference type="Pfam" id="PF08269"/>
    </source>
</evidence>
<reference evidence="2 3" key="1">
    <citation type="submission" date="2018-10" db="EMBL/GenBank/DDBJ databases">
        <title>Transmission dynamics of multidrug resistant bacteria on intensive care unit surfaces.</title>
        <authorList>
            <person name="D'Souza A.W."/>
            <person name="Potter R.F."/>
            <person name="Wallace M."/>
            <person name="Shupe A."/>
            <person name="Patel S."/>
            <person name="Sun S."/>
            <person name="Gul D."/>
            <person name="Kwon J.H."/>
            <person name="Andleeb S."/>
            <person name="Burnham C.-A.D."/>
            <person name="Dantas G."/>
        </authorList>
    </citation>
    <scope>NUCLEOTIDE SEQUENCE [LARGE SCALE GENOMIC DNA]</scope>
    <source>
        <strain evidence="2 3">PX_177</strain>
    </source>
</reference>
<proteinExistence type="predicted"/>
<accession>A0A3R8UB75</accession>
<sequence>MLARAVEYYREKGERALPAFSRQGEFIDGSYYIYVVNTDGIMLASGGPSSALIGSNILKSLPPEYTVKFKKALSSDEQDGIQESEYRWVNWKTGHSERKRVFYQRVGDAFVAAGFFVSRATSEQAHTMLQKAAAAVAERPKQTIDAINSSSVVFLEDDLYVFIVDLRSERFVAHGFNRRMVGRNFQKLIDPSGQPVGQPMLDMAAKHEQGQHSYQWVNPVSREIETKHSYFKVVGPYLVSVGYYDKPAR</sequence>
<dbReference type="AlphaFoldDB" id="A0A3R8UB75"/>
<dbReference type="EMBL" id="RHQL01000009">
    <property type="protein sequence ID" value="RRV09807.1"/>
    <property type="molecule type" value="Genomic_DNA"/>
</dbReference>
<gene>
    <name evidence="2" type="ORF">EGJ28_15870</name>
</gene>
<organism evidence="2 3">
    <name type="scientific">Stutzerimonas xanthomarina</name>
    <dbReference type="NCBI Taxonomy" id="271420"/>
    <lineage>
        <taxon>Bacteria</taxon>
        <taxon>Pseudomonadati</taxon>
        <taxon>Pseudomonadota</taxon>
        <taxon>Gammaproteobacteria</taxon>
        <taxon>Pseudomonadales</taxon>
        <taxon>Pseudomonadaceae</taxon>
        <taxon>Stutzerimonas</taxon>
    </lineage>
</organism>
<comment type="caution">
    <text evidence="2">The sequence shown here is derived from an EMBL/GenBank/DDBJ whole genome shotgun (WGS) entry which is preliminary data.</text>
</comment>
<dbReference type="Pfam" id="PF08269">
    <property type="entry name" value="dCache_2"/>
    <property type="match status" value="1"/>
</dbReference>
<name>A0A3R8UB75_9GAMM</name>
<feature type="domain" description="Double Cache" evidence="1">
    <location>
        <begin position="26"/>
        <end position="244"/>
    </location>
</feature>
<protein>
    <submittedName>
        <fullName evidence="2">Calcium channel protein</fullName>
    </submittedName>
</protein>
<evidence type="ECO:0000313" key="3">
    <source>
        <dbReference type="Proteomes" id="UP000276506"/>
    </source>
</evidence>